<proteinExistence type="predicted"/>
<dbReference type="EMBL" id="CAXIEN010000274">
    <property type="protein sequence ID" value="CAL1291075.1"/>
    <property type="molecule type" value="Genomic_DNA"/>
</dbReference>
<evidence type="ECO:0000313" key="2">
    <source>
        <dbReference type="Proteomes" id="UP001497382"/>
    </source>
</evidence>
<dbReference type="Proteomes" id="UP001497382">
    <property type="component" value="Unassembled WGS sequence"/>
</dbReference>
<comment type="caution">
    <text evidence="1">The sequence shown here is derived from an EMBL/GenBank/DDBJ whole genome shotgun (WGS) entry which is preliminary data.</text>
</comment>
<dbReference type="AlphaFoldDB" id="A0AAV2B5Z1"/>
<protein>
    <submittedName>
        <fullName evidence="1">Uncharacterized protein</fullName>
    </submittedName>
</protein>
<keyword evidence="2" id="KW-1185">Reference proteome</keyword>
<accession>A0AAV2B5Z1</accession>
<gene>
    <name evidence="1" type="ORF">LARSCL_LOCUS16878</name>
</gene>
<sequence length="117" mass="14127">MNCIKLVFVREMKTASVLQMQYNILLFFIKKKVKFMKLFLKRIIVRKMHICNFWEYKIYFYSFRCEEVNDGQSIFEKEEKKGGGGETQFKKVESNFFSKLKDLYFFCCALEDALPLH</sequence>
<organism evidence="1 2">
    <name type="scientific">Larinioides sclopetarius</name>
    <dbReference type="NCBI Taxonomy" id="280406"/>
    <lineage>
        <taxon>Eukaryota</taxon>
        <taxon>Metazoa</taxon>
        <taxon>Ecdysozoa</taxon>
        <taxon>Arthropoda</taxon>
        <taxon>Chelicerata</taxon>
        <taxon>Arachnida</taxon>
        <taxon>Araneae</taxon>
        <taxon>Araneomorphae</taxon>
        <taxon>Entelegynae</taxon>
        <taxon>Araneoidea</taxon>
        <taxon>Araneidae</taxon>
        <taxon>Larinioides</taxon>
    </lineage>
</organism>
<name>A0AAV2B5Z1_9ARAC</name>
<evidence type="ECO:0000313" key="1">
    <source>
        <dbReference type="EMBL" id="CAL1291075.1"/>
    </source>
</evidence>
<reference evidence="1 2" key="1">
    <citation type="submission" date="2024-04" db="EMBL/GenBank/DDBJ databases">
        <authorList>
            <person name="Rising A."/>
            <person name="Reimegard J."/>
            <person name="Sonavane S."/>
            <person name="Akerstrom W."/>
            <person name="Nylinder S."/>
            <person name="Hedman E."/>
            <person name="Kallberg Y."/>
        </authorList>
    </citation>
    <scope>NUCLEOTIDE SEQUENCE [LARGE SCALE GENOMIC DNA]</scope>
</reference>